<keyword evidence="7" id="KW-1185">Reference proteome</keyword>
<dbReference type="GO" id="GO:0016020">
    <property type="term" value="C:membrane"/>
    <property type="evidence" value="ECO:0007669"/>
    <property type="project" value="UniProtKB-SubCell"/>
</dbReference>
<feature type="compositionally biased region" description="Basic and acidic residues" evidence="5">
    <location>
        <begin position="100"/>
        <end position="139"/>
    </location>
</feature>
<keyword evidence="4" id="KW-0472">Membrane</keyword>
<sequence>MSTSLLVLIRSDDRVASHPVARKPACVNGYERGVDLLEKALSGDEAKLYDGLLHTIVDGKCETEVVVALVDDKDPIDPLAELDDPELPEPKKEREKKKKEKELEKPPEPLPVEEPKPEEKKKEEEKPPEEEQPKEKIDFELLQLKMVEQLEEKDEKESPDDAHYLSNVNRDVTEETRAEITNLQKDAEQAKASQQEPSEDPTKGMAAEDKIAETREQKSQLAQEAPKVQQSPETKIPEQNDPKAKSMLSMRDLAPREHSPEMLKHEAAADAASSGELAPDQKAQAAVMQRNKQQAGSSDTKSPVLRFRLSSNEMNALFGRDIAEKKDLISQRQSKKKGIWEEARELYQSPLENMVPEVRPGNQTALRSRKHPFAQFIATMHRTIHDKWAFGFLEQLDTMGRGNALNKPDLWTRVEIVLNSDGSLDKLRTVRYSGNMQFDGAAREVVRNAGPYPQPPREILSGNGKVYIHWAFHRDERACGTFGAEPFILDNSGQGERPDPNRAVRPASSESEAGASRRLARQMGPAAPGPSGPEGPAAPGGGHNHEHGEGDGHNHGTPPEQGSGDQPDAEAGHAANAWLKVFAARDAAKLAARASLPFVIGDQVVARTREELQGVLQAMLDEAGSGAPGAAEVFTASGLRKRFGSVPAGVQEGLGRNYAVSKVRGEPFILILERRFGDWRVVGVAR</sequence>
<evidence type="ECO:0000256" key="3">
    <source>
        <dbReference type="ARBA" id="ARBA00022989"/>
    </source>
</evidence>
<name>A0A9X3EXR1_9BACT</name>
<evidence type="ECO:0000256" key="4">
    <source>
        <dbReference type="ARBA" id="ARBA00023136"/>
    </source>
</evidence>
<comment type="caution">
    <text evidence="6">The sequence shown here is derived from an EMBL/GenBank/DDBJ whole genome shotgun (WGS) entry which is preliminary data.</text>
</comment>
<protein>
    <submittedName>
        <fullName evidence="6">TonB family protein</fullName>
    </submittedName>
</protein>
<dbReference type="AlphaFoldDB" id="A0A9X3EXR1"/>
<feature type="compositionally biased region" description="Basic and acidic residues" evidence="5">
    <location>
        <begin position="200"/>
        <end position="218"/>
    </location>
</feature>
<evidence type="ECO:0000256" key="1">
    <source>
        <dbReference type="ARBA" id="ARBA00004167"/>
    </source>
</evidence>
<feature type="compositionally biased region" description="Low complexity" evidence="5">
    <location>
        <begin position="505"/>
        <end position="517"/>
    </location>
</feature>
<dbReference type="Pfam" id="PF13103">
    <property type="entry name" value="TonB_2"/>
    <property type="match status" value="1"/>
</dbReference>
<proteinExistence type="predicted"/>
<comment type="subcellular location">
    <subcellularLocation>
        <location evidence="1">Membrane</location>
        <topology evidence="1">Single-pass membrane protein</topology>
    </subcellularLocation>
</comment>
<evidence type="ECO:0000256" key="5">
    <source>
        <dbReference type="SAM" id="MobiDB-lite"/>
    </source>
</evidence>
<dbReference type="Proteomes" id="UP001150924">
    <property type="component" value="Unassembled WGS sequence"/>
</dbReference>
<feature type="compositionally biased region" description="Basic and acidic residues" evidence="5">
    <location>
        <begin position="235"/>
        <end position="244"/>
    </location>
</feature>
<feature type="region of interest" description="Disordered" evidence="5">
    <location>
        <begin position="76"/>
        <end position="302"/>
    </location>
</feature>
<reference evidence="6" key="1">
    <citation type="submission" date="2022-11" db="EMBL/GenBank/DDBJ databases">
        <title>Minimal conservation of predation-associated metabolite biosynthetic gene clusters underscores biosynthetic potential of Myxococcota including descriptions for ten novel species: Archangium lansinium sp. nov., Myxococcus landrumus sp. nov., Nannocystis bai.</title>
        <authorList>
            <person name="Ahearne A."/>
            <person name="Stevens C."/>
            <person name="Phillips K."/>
        </authorList>
    </citation>
    <scope>NUCLEOTIDE SEQUENCE</scope>
    <source>
        <strain evidence="6">Na p29</strain>
    </source>
</reference>
<keyword evidence="3" id="KW-1133">Transmembrane helix</keyword>
<dbReference type="InterPro" id="IPR006260">
    <property type="entry name" value="TonB/TolA_C"/>
</dbReference>
<dbReference type="RefSeq" id="WP_267775724.1">
    <property type="nucleotide sequence ID" value="NZ_JAPNKE010000002.1"/>
</dbReference>
<evidence type="ECO:0000313" key="7">
    <source>
        <dbReference type="Proteomes" id="UP001150924"/>
    </source>
</evidence>
<dbReference type="EMBL" id="JAPNKE010000002">
    <property type="protein sequence ID" value="MCY1012334.1"/>
    <property type="molecule type" value="Genomic_DNA"/>
</dbReference>
<dbReference type="Gene3D" id="3.30.1150.10">
    <property type="match status" value="1"/>
</dbReference>
<dbReference type="NCBIfam" id="TIGR01352">
    <property type="entry name" value="tonB_Cterm"/>
    <property type="match status" value="1"/>
</dbReference>
<evidence type="ECO:0000313" key="6">
    <source>
        <dbReference type="EMBL" id="MCY1012334.1"/>
    </source>
</evidence>
<feature type="compositionally biased region" description="Polar residues" evidence="5">
    <location>
        <begin position="290"/>
        <end position="301"/>
    </location>
</feature>
<feature type="region of interest" description="Disordered" evidence="5">
    <location>
        <begin position="489"/>
        <end position="571"/>
    </location>
</feature>
<dbReference type="SUPFAM" id="SSF74653">
    <property type="entry name" value="TolA/TonB C-terminal domain"/>
    <property type="match status" value="1"/>
</dbReference>
<feature type="compositionally biased region" description="Basic and acidic residues" evidence="5">
    <location>
        <begin position="543"/>
        <end position="554"/>
    </location>
</feature>
<feature type="compositionally biased region" description="Basic and acidic residues" evidence="5">
    <location>
        <begin position="253"/>
        <end position="268"/>
    </location>
</feature>
<organism evidence="6 7">
    <name type="scientific">Nannocystis pusilla</name>
    <dbReference type="NCBI Taxonomy" id="889268"/>
    <lineage>
        <taxon>Bacteria</taxon>
        <taxon>Pseudomonadati</taxon>
        <taxon>Myxococcota</taxon>
        <taxon>Polyangia</taxon>
        <taxon>Nannocystales</taxon>
        <taxon>Nannocystaceae</taxon>
        <taxon>Nannocystis</taxon>
    </lineage>
</organism>
<gene>
    <name evidence="6" type="ORF">OV079_43725</name>
</gene>
<feature type="compositionally biased region" description="Basic and acidic residues" evidence="5">
    <location>
        <begin position="148"/>
        <end position="163"/>
    </location>
</feature>
<evidence type="ECO:0000256" key="2">
    <source>
        <dbReference type="ARBA" id="ARBA00022692"/>
    </source>
</evidence>
<keyword evidence="2" id="KW-0812">Transmembrane</keyword>
<accession>A0A9X3EXR1</accession>